<evidence type="ECO:0000313" key="2">
    <source>
        <dbReference type="Proteomes" id="UP001055439"/>
    </source>
</evidence>
<name>A0A9E7L986_9LILI</name>
<gene>
    <name evidence="1" type="ORF">MUK42_14213</name>
</gene>
<accession>A0A9E7L986</accession>
<keyword evidence="2" id="KW-1185">Reference proteome</keyword>
<evidence type="ECO:0000313" key="1">
    <source>
        <dbReference type="EMBL" id="URE42620.1"/>
    </source>
</evidence>
<organism evidence="1 2">
    <name type="scientific">Musa troglodytarum</name>
    <name type="common">fe'i banana</name>
    <dbReference type="NCBI Taxonomy" id="320322"/>
    <lineage>
        <taxon>Eukaryota</taxon>
        <taxon>Viridiplantae</taxon>
        <taxon>Streptophyta</taxon>
        <taxon>Embryophyta</taxon>
        <taxon>Tracheophyta</taxon>
        <taxon>Spermatophyta</taxon>
        <taxon>Magnoliopsida</taxon>
        <taxon>Liliopsida</taxon>
        <taxon>Zingiberales</taxon>
        <taxon>Musaceae</taxon>
        <taxon>Musa</taxon>
    </lineage>
</organism>
<reference evidence="1" key="1">
    <citation type="submission" date="2022-05" db="EMBL/GenBank/DDBJ databases">
        <title>The Musa troglodytarum L. genome provides insights into the mechanism of non-climacteric behaviour and enrichment of carotenoids.</title>
        <authorList>
            <person name="Wang J."/>
        </authorList>
    </citation>
    <scope>NUCLEOTIDE SEQUENCE</scope>
    <source>
        <tissue evidence="1">Leaf</tissue>
    </source>
</reference>
<dbReference type="AlphaFoldDB" id="A0A9E7L986"/>
<protein>
    <submittedName>
        <fullName evidence="1">Uncharacterized protein</fullName>
    </submittedName>
</protein>
<dbReference type="EMBL" id="CP097511">
    <property type="protein sequence ID" value="URE42620.1"/>
    <property type="molecule type" value="Genomic_DNA"/>
</dbReference>
<sequence>MMRRRSAHRPPKRVGSRLSPRAARLCRGRRGRCCSASGSYGRDRSRWLHEKGSCSERRGVLASQLIDFVHSHLFCSSCALQCKPKYIPKNMYFFYNNKESYTRNKTNICSLSILHETTPT</sequence>
<proteinExistence type="predicted"/>
<dbReference type="Proteomes" id="UP001055439">
    <property type="component" value="Chromosome 9"/>
</dbReference>